<evidence type="ECO:0000313" key="1">
    <source>
        <dbReference type="EMBL" id="GBG10098.1"/>
    </source>
</evidence>
<name>A0A2R5EYH3_9BACL</name>
<sequence>MNKKICTFLIALSVILVGCGKEKIEYFDTSISKIDDEKFYMSCPIDDGPGDDIGYYCAIKIDSEIMFKDIQGNELKHDDYKIGDSVRVVLTEPQILSKKDVILDVREIKRIAASD</sequence>
<keyword evidence="2" id="KW-1185">Reference proteome</keyword>
<reference evidence="1 2" key="1">
    <citation type="submission" date="2017-08" db="EMBL/GenBank/DDBJ databases">
        <title>Substantial Increase in Enzyme Production by Combined Drug-Resistance Mutations in Paenibacillus agaridevorans.</title>
        <authorList>
            <person name="Tanaka Y."/>
            <person name="Funane K."/>
            <person name="Hosaka T."/>
            <person name="Shiwa Y."/>
            <person name="Fujita N."/>
            <person name="Miyazaki T."/>
            <person name="Yoshikawa H."/>
            <person name="Murakami K."/>
            <person name="Kasahara K."/>
            <person name="Inaoka T."/>
            <person name="Hiraga Y."/>
            <person name="Ochi K."/>
        </authorList>
    </citation>
    <scope>NUCLEOTIDE SEQUENCE [LARGE SCALE GENOMIC DNA]</scope>
    <source>
        <strain evidence="1 2">T-3040</strain>
    </source>
</reference>
<dbReference type="AlphaFoldDB" id="A0A2R5EYH3"/>
<proteinExistence type="predicted"/>
<dbReference type="RefSeq" id="WP_108994674.1">
    <property type="nucleotide sequence ID" value="NZ_BDQX01000291.1"/>
</dbReference>
<comment type="caution">
    <text evidence="1">The sequence shown here is derived from an EMBL/GenBank/DDBJ whole genome shotgun (WGS) entry which is preliminary data.</text>
</comment>
<protein>
    <submittedName>
        <fullName evidence="1">Uncharacterized protein</fullName>
    </submittedName>
</protein>
<dbReference type="Proteomes" id="UP000245202">
    <property type="component" value="Unassembled WGS sequence"/>
</dbReference>
<accession>A0A2R5EYH3</accession>
<evidence type="ECO:0000313" key="2">
    <source>
        <dbReference type="Proteomes" id="UP000245202"/>
    </source>
</evidence>
<dbReference type="PROSITE" id="PS51257">
    <property type="entry name" value="PROKAR_LIPOPROTEIN"/>
    <property type="match status" value="1"/>
</dbReference>
<organism evidence="1 2">
    <name type="scientific">Paenibacillus agaridevorans</name>
    <dbReference type="NCBI Taxonomy" id="171404"/>
    <lineage>
        <taxon>Bacteria</taxon>
        <taxon>Bacillati</taxon>
        <taxon>Bacillota</taxon>
        <taxon>Bacilli</taxon>
        <taxon>Bacillales</taxon>
        <taxon>Paenibacillaceae</taxon>
        <taxon>Paenibacillus</taxon>
    </lineage>
</organism>
<dbReference type="EMBL" id="BDQX01000291">
    <property type="protein sequence ID" value="GBG10098.1"/>
    <property type="molecule type" value="Genomic_DNA"/>
</dbReference>
<gene>
    <name evidence="1" type="ORF">PAT3040_04810</name>
</gene>